<organism evidence="1 2">
    <name type="scientific">Achromobacter spanius</name>
    <dbReference type="NCBI Taxonomy" id="217203"/>
    <lineage>
        <taxon>Bacteria</taxon>
        <taxon>Pseudomonadati</taxon>
        <taxon>Pseudomonadota</taxon>
        <taxon>Betaproteobacteria</taxon>
        <taxon>Burkholderiales</taxon>
        <taxon>Alcaligenaceae</taxon>
        <taxon>Achromobacter</taxon>
    </lineage>
</organism>
<dbReference type="AlphaFoldDB" id="A0AA42LTM8"/>
<proteinExistence type="predicted"/>
<evidence type="ECO:0008006" key="3">
    <source>
        <dbReference type="Google" id="ProtNLM"/>
    </source>
</evidence>
<evidence type="ECO:0000313" key="1">
    <source>
        <dbReference type="EMBL" id="MDH0739311.1"/>
    </source>
</evidence>
<reference evidence="1" key="1">
    <citation type="submission" date="2022-09" db="EMBL/GenBank/DDBJ databases">
        <title>Intensive care unit water sources are persistently colonized with multi-drug resistant bacteria and are the site of extensive horizontal gene transfer of antibiotic resistance genes.</title>
        <authorList>
            <person name="Diorio-Toth L."/>
        </authorList>
    </citation>
    <scope>NUCLEOTIDE SEQUENCE</scope>
    <source>
        <strain evidence="1">GD03843</strain>
    </source>
</reference>
<sequence length="135" mass="14052">MKKLALFVTALTVSGCSTYDLALMDQKSGTTGHGRATANDSIALIELGGKTYAGKFSYRSDSTYSVPSISQSDNLPPPLEAKKAKLGFVGGNGSVFARSADNSGLRCVFAMNARTQNGSGACLDDGGNVYDLQVN</sequence>
<name>A0AA42LTM8_9BURK</name>
<accession>A0AA42LTM8</accession>
<dbReference type="RefSeq" id="WP_279996992.1">
    <property type="nucleotide sequence ID" value="NZ_JAOCDZ010000024.1"/>
</dbReference>
<protein>
    <recommendedName>
        <fullName evidence="3">Lipoprotein</fullName>
    </recommendedName>
</protein>
<dbReference type="EMBL" id="JAOCDZ010000024">
    <property type="protein sequence ID" value="MDH0739311.1"/>
    <property type="molecule type" value="Genomic_DNA"/>
</dbReference>
<comment type="caution">
    <text evidence="1">The sequence shown here is derived from an EMBL/GenBank/DDBJ whole genome shotgun (WGS) entry which is preliminary data.</text>
</comment>
<dbReference type="PROSITE" id="PS51257">
    <property type="entry name" value="PROKAR_LIPOPROTEIN"/>
    <property type="match status" value="1"/>
</dbReference>
<evidence type="ECO:0000313" key="2">
    <source>
        <dbReference type="Proteomes" id="UP001161094"/>
    </source>
</evidence>
<dbReference type="Proteomes" id="UP001161094">
    <property type="component" value="Unassembled WGS sequence"/>
</dbReference>
<gene>
    <name evidence="1" type="ORF">N5D93_26110</name>
</gene>